<reference evidence="1 2" key="1">
    <citation type="submission" date="2020-08" db="EMBL/GenBank/DDBJ databases">
        <title>Sequencing the genomes of 1000 actinobacteria strains.</title>
        <authorList>
            <person name="Klenk H.-P."/>
        </authorList>
    </citation>
    <scope>NUCLEOTIDE SEQUENCE [LARGE SCALE GENOMIC DNA]</scope>
    <source>
        <strain evidence="1 2">DSM 45267</strain>
    </source>
</reference>
<dbReference type="AlphaFoldDB" id="A0A839Y0Y7"/>
<dbReference type="EMBL" id="JACIBS010000009">
    <property type="protein sequence ID" value="MBB3665936.1"/>
    <property type="molecule type" value="Genomic_DNA"/>
</dbReference>
<gene>
    <name evidence="1" type="ORF">FB384_004895</name>
</gene>
<dbReference type="RefSeq" id="WP_183787136.1">
    <property type="nucleotide sequence ID" value="NZ_JACIBS010000009.1"/>
</dbReference>
<sequence length="228" mass="25929">MKTLTFETPRSKRTPMPVQVDLCGEHITVQRPKDSVLFFAQQVAGQSVGEADQAMAVLDFVEGTLEPQDRQRFFERICEFNDPVNLDACLTMLTGLVQRWSNWPDDDPHYEPDPVVVTSDYTPPTDREIPVELPDLDIQLTAYPPKDIVLLFTSASLATGANTGQQAWLVALFLDAALTEQDAWMINRRLRSRDDDLELIHVAEMVKHLIEAWKPGLNRQERRARARS</sequence>
<evidence type="ECO:0000313" key="2">
    <source>
        <dbReference type="Proteomes" id="UP000564573"/>
    </source>
</evidence>
<evidence type="ECO:0000313" key="1">
    <source>
        <dbReference type="EMBL" id="MBB3665936.1"/>
    </source>
</evidence>
<protein>
    <submittedName>
        <fullName evidence="1">Uncharacterized protein</fullName>
    </submittedName>
</protein>
<accession>A0A839Y0Y7</accession>
<keyword evidence="2" id="KW-1185">Reference proteome</keyword>
<comment type="caution">
    <text evidence="1">The sequence shown here is derived from an EMBL/GenBank/DDBJ whole genome shotgun (WGS) entry which is preliminary data.</text>
</comment>
<name>A0A839Y0Y7_9PSEU</name>
<proteinExistence type="predicted"/>
<organism evidence="1 2">
    <name type="scientific">Prauserella sediminis</name>
    <dbReference type="NCBI Taxonomy" id="577680"/>
    <lineage>
        <taxon>Bacteria</taxon>
        <taxon>Bacillati</taxon>
        <taxon>Actinomycetota</taxon>
        <taxon>Actinomycetes</taxon>
        <taxon>Pseudonocardiales</taxon>
        <taxon>Pseudonocardiaceae</taxon>
        <taxon>Prauserella</taxon>
        <taxon>Prauserella salsuginis group</taxon>
    </lineage>
</organism>
<dbReference type="Proteomes" id="UP000564573">
    <property type="component" value="Unassembled WGS sequence"/>
</dbReference>